<keyword evidence="15" id="KW-1185">Reference proteome</keyword>
<keyword evidence="4" id="KW-1017">Isopeptide bond</keyword>
<evidence type="ECO:0000256" key="7">
    <source>
        <dbReference type="ARBA" id="ARBA00022801"/>
    </source>
</evidence>
<dbReference type="Pfam" id="PF00443">
    <property type="entry name" value="UCH"/>
    <property type="match status" value="1"/>
</dbReference>
<evidence type="ECO:0000256" key="10">
    <source>
        <dbReference type="ARBA" id="ARBA00023242"/>
    </source>
</evidence>
<dbReference type="InterPro" id="IPR009060">
    <property type="entry name" value="UBA-like_sf"/>
</dbReference>
<feature type="coiled-coil region" evidence="11">
    <location>
        <begin position="524"/>
        <end position="555"/>
    </location>
</feature>
<evidence type="ECO:0000256" key="1">
    <source>
        <dbReference type="ARBA" id="ARBA00000707"/>
    </source>
</evidence>
<keyword evidence="11" id="KW-0175">Coiled coil</keyword>
<dbReference type="PANTHER" id="PTHR43982">
    <property type="entry name" value="UBIQUITIN CARBOXYL-TERMINAL HYDROLASE"/>
    <property type="match status" value="1"/>
</dbReference>
<evidence type="ECO:0000313" key="14">
    <source>
        <dbReference type="EMBL" id="NXV35834.1"/>
    </source>
</evidence>
<evidence type="ECO:0000256" key="11">
    <source>
        <dbReference type="SAM" id="Coils"/>
    </source>
</evidence>
<name>A0A7L3T6K3_RISTR</name>
<dbReference type="CDD" id="cd02665">
    <property type="entry name" value="Peptidase_C19I"/>
    <property type="match status" value="1"/>
</dbReference>
<dbReference type="GO" id="GO:0004843">
    <property type="term" value="F:cysteine-type deubiquitinase activity"/>
    <property type="evidence" value="ECO:0007669"/>
    <property type="project" value="UniProtKB-EC"/>
</dbReference>
<gene>
    <name evidence="14" type="primary">Usp28</name>
    <name evidence="14" type="ORF">RISTRI_R05903</name>
</gene>
<comment type="catalytic activity">
    <reaction evidence="1">
        <text>Thiol-dependent hydrolysis of ester, thioester, amide, peptide and isopeptide bonds formed by the C-terminal Gly of ubiquitin (a 76-residue protein attached to proteins as an intracellular targeting signal).</text>
        <dbReference type="EC" id="3.4.19.12"/>
    </reaction>
</comment>
<evidence type="ECO:0000256" key="8">
    <source>
        <dbReference type="ARBA" id="ARBA00022807"/>
    </source>
</evidence>
<keyword evidence="7 14" id="KW-0378">Hydrolase</keyword>
<dbReference type="CDD" id="cd14355">
    <property type="entry name" value="UBA_UBP28"/>
    <property type="match status" value="1"/>
</dbReference>
<protein>
    <recommendedName>
        <fullName evidence="3">ubiquitinyl hydrolase 1</fullName>
        <ecNumber evidence="3">3.4.19.12</ecNumber>
    </recommendedName>
</protein>
<feature type="compositionally biased region" description="Polar residues" evidence="12">
    <location>
        <begin position="484"/>
        <end position="497"/>
    </location>
</feature>
<evidence type="ECO:0000256" key="6">
    <source>
        <dbReference type="ARBA" id="ARBA00022786"/>
    </source>
</evidence>
<keyword evidence="9" id="KW-0832">Ubl conjugation</keyword>
<keyword evidence="8" id="KW-0788">Thiol protease</keyword>
<reference evidence="14 15" key="1">
    <citation type="submission" date="2019-09" db="EMBL/GenBank/DDBJ databases">
        <title>Bird 10,000 Genomes (B10K) Project - Family phase.</title>
        <authorList>
            <person name="Zhang G."/>
        </authorList>
    </citation>
    <scope>NUCLEOTIDE SEQUENCE [LARGE SCALE GENOMIC DNA]</scope>
    <source>
        <strain evidence="14">OUT-0021</strain>
        <tissue evidence="14">Blood</tissue>
    </source>
</reference>
<dbReference type="InterPro" id="IPR044635">
    <property type="entry name" value="UBP14-like"/>
</dbReference>
<dbReference type="SUPFAM" id="SSF46934">
    <property type="entry name" value="UBA-like"/>
    <property type="match status" value="1"/>
</dbReference>
<dbReference type="InterPro" id="IPR038765">
    <property type="entry name" value="Papain-like_cys_pep_sf"/>
</dbReference>
<dbReference type="PANTHER" id="PTHR43982:SF6">
    <property type="entry name" value="UBIQUITIN CARBOXYL-TERMINAL HYDROLASE 2-RELATED"/>
    <property type="match status" value="1"/>
</dbReference>
<feature type="compositionally biased region" description="Polar residues" evidence="12">
    <location>
        <begin position="696"/>
        <end position="709"/>
    </location>
</feature>
<evidence type="ECO:0000256" key="9">
    <source>
        <dbReference type="ARBA" id="ARBA00022843"/>
    </source>
</evidence>
<dbReference type="CDD" id="cd20487">
    <property type="entry name" value="USP28_C"/>
    <property type="match status" value="1"/>
</dbReference>
<dbReference type="GO" id="GO:0043161">
    <property type="term" value="P:proteasome-mediated ubiquitin-dependent protein catabolic process"/>
    <property type="evidence" value="ECO:0007669"/>
    <property type="project" value="InterPro"/>
</dbReference>
<comment type="subcellular location">
    <subcellularLocation>
        <location evidence="2">Nucleus</location>
    </subcellularLocation>
</comment>
<keyword evidence="10" id="KW-0539">Nucleus</keyword>
<feature type="coiled-coil region" evidence="11">
    <location>
        <begin position="386"/>
        <end position="413"/>
    </location>
</feature>
<evidence type="ECO:0000313" key="15">
    <source>
        <dbReference type="Proteomes" id="UP000540089"/>
    </source>
</evidence>
<feature type="non-terminal residue" evidence="14">
    <location>
        <position position="1029"/>
    </location>
</feature>
<dbReference type="SUPFAM" id="SSF54001">
    <property type="entry name" value="Cysteine proteinases"/>
    <property type="match status" value="1"/>
</dbReference>
<dbReference type="EC" id="3.4.19.12" evidence="3"/>
<dbReference type="EMBL" id="VZUC01000181">
    <property type="protein sequence ID" value="NXV35834.1"/>
    <property type="molecule type" value="Genomic_DNA"/>
</dbReference>
<dbReference type="PROSITE" id="PS00972">
    <property type="entry name" value="USP_1"/>
    <property type="match status" value="1"/>
</dbReference>
<sequence length="1029" mass="117417">DCQMLLNQLKEITGIQDSAFLHAALKAANGDLMEAVTFLTEEHAQEPARDAAAAEPSAWEGSAVGKQLPRSESCASAHPYGFTRFGLSRREDMVFYSTVCVFCDRPQEAHSAENKNRSKRKRCEVWGENPKQSDWRRVGDWPVGMKNIGNTCWFSAVIQSLFQLPEFRRLVLGYSLPQNVLESCRSRTGKRNIAFMQELQCLFALMLGTRRKFVDPSAALELLRDAFRSAEEQQQDVSEFTHKLLDWLEDAFQLAVNVKSPGDKSENPMVQLFYGTFLTEGVHEGNTFSKIETFGQYPLQVNGYRNLNECLEGAMVEGEMDEAAASQSVKYGQERWFTKLPPVLTFELSRFEFNQSLGQPEKIHTRLEFPQTMYMDRYLYCSKELVQRKREEMKRLKEKMVVLQQKLERYLQYGSGPARFPLPDMLQYVLEFIATKPAAALPSAPGSPTALPRPRAEPGLLHALSQPNGILEGKDTGTEDTAFFSANPSPQQRSSVPLQPPETSERPAPHVVSEEELHLVRTCLQRWRNEIEQDVQDLKESIARIKQSIEQMYCDPLLQQVPYRLHAVLVHEGQANAGHYWAYIYDQPRKSWLKYNDISVTESSWEELERDSFGGLKNASAYCLMYISDKVSRFLADKEEGSELGQFQKEVEALPPELRHYIQEDNWRLEQEAEEWEEEQSCKIPQMEPSPASELQDLSSESGPDQNSVCEQSMRSLSSEHAMIAKEQTAKAIANTADAYEKNGVEAALCEAFHEEYSRLYLLAKETPTPQNDARLQHVLIYLLQNNAPQQVVERTLLEQFADKNLSYDERSISIMKVARAKLREIGPDDVDMEEYKRWHEDYSLFRKVSVYLLTGLELYQNRKYQEALTYLVYAYQSNTKLLLKGASRGVNESLIALYRRKCLLKLNEVAAALFVSCEEAHVAEGIGILNELIIPCMHLMNNFEISKEDLDAIEVMRNRWCSYLGREDMDAKLQVKLGELLPRLLDCSAEVVVLKEPPKIRPNSPYDLCSRFAAVMESIHGASAVTVK</sequence>
<dbReference type="GO" id="GO:0016579">
    <property type="term" value="P:protein deubiquitination"/>
    <property type="evidence" value="ECO:0007669"/>
    <property type="project" value="InterPro"/>
</dbReference>
<dbReference type="Gene3D" id="1.10.8.10">
    <property type="entry name" value="DNA helicase RuvA subunit, C-terminal domain"/>
    <property type="match status" value="1"/>
</dbReference>
<feature type="compositionally biased region" description="Basic and acidic residues" evidence="12">
    <location>
        <begin position="503"/>
        <end position="512"/>
    </location>
</feature>
<comment type="caution">
    <text evidence="14">The sequence shown here is derived from an EMBL/GenBank/DDBJ whole genome shotgun (WGS) entry which is preliminary data.</text>
</comment>
<evidence type="ECO:0000256" key="3">
    <source>
        <dbReference type="ARBA" id="ARBA00012759"/>
    </source>
</evidence>
<dbReference type="InterPro" id="IPR001394">
    <property type="entry name" value="Peptidase_C19_UCH"/>
</dbReference>
<dbReference type="Proteomes" id="UP000540089">
    <property type="component" value="Unassembled WGS sequence"/>
</dbReference>
<keyword evidence="5" id="KW-0645">Protease</keyword>
<keyword evidence="6" id="KW-0833">Ubl conjugation pathway</keyword>
<dbReference type="FunFam" id="3.90.70.10:FF:000004">
    <property type="entry name" value="Putative ubiquitin carboxyl-terminal hydrolase 25"/>
    <property type="match status" value="1"/>
</dbReference>
<dbReference type="Pfam" id="PF22566">
    <property type="entry name" value="UBA_8"/>
    <property type="match status" value="1"/>
</dbReference>
<proteinExistence type="predicted"/>
<dbReference type="PROSITE" id="PS00973">
    <property type="entry name" value="USP_2"/>
    <property type="match status" value="1"/>
</dbReference>
<dbReference type="GO" id="GO:0070628">
    <property type="term" value="F:proteasome binding"/>
    <property type="evidence" value="ECO:0007669"/>
    <property type="project" value="TreeGrafter"/>
</dbReference>
<dbReference type="GO" id="GO:0061136">
    <property type="term" value="P:regulation of proteasomal protein catabolic process"/>
    <property type="evidence" value="ECO:0007669"/>
    <property type="project" value="TreeGrafter"/>
</dbReference>
<feature type="non-terminal residue" evidence="14">
    <location>
        <position position="1"/>
    </location>
</feature>
<feature type="domain" description="USP" evidence="13">
    <location>
        <begin position="143"/>
        <end position="629"/>
    </location>
</feature>
<dbReference type="Gene3D" id="3.90.70.10">
    <property type="entry name" value="Cysteine proteinases"/>
    <property type="match status" value="1"/>
</dbReference>
<evidence type="ECO:0000256" key="2">
    <source>
        <dbReference type="ARBA" id="ARBA00004123"/>
    </source>
</evidence>
<feature type="region of interest" description="Disordered" evidence="12">
    <location>
        <begin position="467"/>
        <end position="512"/>
    </location>
</feature>
<dbReference type="PROSITE" id="PS50235">
    <property type="entry name" value="USP_3"/>
    <property type="match status" value="1"/>
</dbReference>
<dbReference type="InterPro" id="IPR054109">
    <property type="entry name" value="UBA_8"/>
</dbReference>
<dbReference type="AlphaFoldDB" id="A0A7L3T6K3"/>
<organism evidence="14 15">
    <name type="scientific">Rissa tridactyla</name>
    <name type="common">Black-legged kittiwake</name>
    <name type="synonym">Larus tridactyla</name>
    <dbReference type="NCBI Taxonomy" id="75485"/>
    <lineage>
        <taxon>Eukaryota</taxon>
        <taxon>Metazoa</taxon>
        <taxon>Chordata</taxon>
        <taxon>Craniata</taxon>
        <taxon>Vertebrata</taxon>
        <taxon>Euteleostomi</taxon>
        <taxon>Archelosauria</taxon>
        <taxon>Archosauria</taxon>
        <taxon>Dinosauria</taxon>
        <taxon>Saurischia</taxon>
        <taxon>Theropoda</taxon>
        <taxon>Coelurosauria</taxon>
        <taxon>Aves</taxon>
        <taxon>Neognathae</taxon>
        <taxon>Neoaves</taxon>
        <taxon>Charadriiformes</taxon>
        <taxon>Laridae</taxon>
        <taxon>Rissa</taxon>
    </lineage>
</organism>
<evidence type="ECO:0000256" key="5">
    <source>
        <dbReference type="ARBA" id="ARBA00022670"/>
    </source>
</evidence>
<feature type="region of interest" description="Disordered" evidence="12">
    <location>
        <begin position="675"/>
        <end position="709"/>
    </location>
</feature>
<dbReference type="InterPro" id="IPR028889">
    <property type="entry name" value="USP"/>
</dbReference>
<accession>A0A7L3T6K3</accession>
<dbReference type="InterPro" id="IPR018200">
    <property type="entry name" value="USP_CS"/>
</dbReference>
<evidence type="ECO:0000256" key="4">
    <source>
        <dbReference type="ARBA" id="ARBA00022499"/>
    </source>
</evidence>
<evidence type="ECO:0000259" key="13">
    <source>
        <dbReference type="PROSITE" id="PS50235"/>
    </source>
</evidence>
<dbReference type="GO" id="GO:0005634">
    <property type="term" value="C:nucleus"/>
    <property type="evidence" value="ECO:0007669"/>
    <property type="project" value="UniProtKB-SubCell"/>
</dbReference>
<evidence type="ECO:0000256" key="12">
    <source>
        <dbReference type="SAM" id="MobiDB-lite"/>
    </source>
</evidence>